<dbReference type="GeneID" id="83181646"/>
<organism evidence="1 2">
    <name type="scientific">Penicillium cinerascens</name>
    <dbReference type="NCBI Taxonomy" id="70096"/>
    <lineage>
        <taxon>Eukaryota</taxon>
        <taxon>Fungi</taxon>
        <taxon>Dikarya</taxon>
        <taxon>Ascomycota</taxon>
        <taxon>Pezizomycotina</taxon>
        <taxon>Eurotiomycetes</taxon>
        <taxon>Eurotiomycetidae</taxon>
        <taxon>Eurotiales</taxon>
        <taxon>Aspergillaceae</taxon>
        <taxon>Penicillium</taxon>
    </lineage>
</organism>
<sequence length="80" mass="9505">MTIHEPPHRPDKGKGSKRWGCQYLRIVRLDSNRHDPQMMSNMEKTSTDLLLPDLLEDQGAYRLRMPWIQFHDLLTQSRNC</sequence>
<dbReference type="AlphaFoldDB" id="A0A9W9JPW6"/>
<dbReference type="EMBL" id="JAPQKR010000014">
    <property type="protein sequence ID" value="KAJ5198166.1"/>
    <property type="molecule type" value="Genomic_DNA"/>
</dbReference>
<gene>
    <name evidence="1" type="ORF">N7498_007283</name>
</gene>
<evidence type="ECO:0000313" key="2">
    <source>
        <dbReference type="Proteomes" id="UP001150904"/>
    </source>
</evidence>
<accession>A0A9W9JPW6</accession>
<protein>
    <submittedName>
        <fullName evidence="1">Uncharacterized protein</fullName>
    </submittedName>
</protein>
<name>A0A9W9JPW6_9EURO</name>
<reference evidence="1" key="2">
    <citation type="journal article" date="2023" name="IMA Fungus">
        <title>Comparative genomic study of the Penicillium genus elucidates a diverse pangenome and 15 lateral gene transfer events.</title>
        <authorList>
            <person name="Petersen C."/>
            <person name="Sorensen T."/>
            <person name="Nielsen M.R."/>
            <person name="Sondergaard T.E."/>
            <person name="Sorensen J.L."/>
            <person name="Fitzpatrick D.A."/>
            <person name="Frisvad J.C."/>
            <person name="Nielsen K.L."/>
        </authorList>
    </citation>
    <scope>NUCLEOTIDE SEQUENCE</scope>
    <source>
        <strain evidence="1">IBT 15544</strain>
    </source>
</reference>
<keyword evidence="2" id="KW-1185">Reference proteome</keyword>
<comment type="caution">
    <text evidence="1">The sequence shown here is derived from an EMBL/GenBank/DDBJ whole genome shotgun (WGS) entry which is preliminary data.</text>
</comment>
<reference evidence="1" key="1">
    <citation type="submission" date="2022-12" db="EMBL/GenBank/DDBJ databases">
        <authorList>
            <person name="Petersen C."/>
        </authorList>
    </citation>
    <scope>NUCLEOTIDE SEQUENCE</scope>
    <source>
        <strain evidence="1">IBT 15544</strain>
    </source>
</reference>
<evidence type="ECO:0000313" key="1">
    <source>
        <dbReference type="EMBL" id="KAJ5198166.1"/>
    </source>
</evidence>
<dbReference type="Proteomes" id="UP001150904">
    <property type="component" value="Unassembled WGS sequence"/>
</dbReference>
<dbReference type="RefSeq" id="XP_058306594.1">
    <property type="nucleotide sequence ID" value="XM_058454345.1"/>
</dbReference>
<proteinExistence type="predicted"/>